<proteinExistence type="predicted"/>
<dbReference type="Proteomes" id="UP000319255">
    <property type="component" value="Unassembled WGS sequence"/>
</dbReference>
<dbReference type="Gene3D" id="3.50.50.60">
    <property type="entry name" value="FAD/NAD(P)-binding domain"/>
    <property type="match status" value="2"/>
</dbReference>
<dbReference type="GO" id="GO:0004497">
    <property type="term" value="F:monooxygenase activity"/>
    <property type="evidence" value="ECO:0007669"/>
    <property type="project" value="TreeGrafter"/>
</dbReference>
<dbReference type="InterPro" id="IPR050982">
    <property type="entry name" value="Auxin_biosynth/cation_transpt"/>
</dbReference>
<reference evidence="2 3" key="1">
    <citation type="submission" date="2019-06" db="EMBL/GenBank/DDBJ databases">
        <title>A novel bacterium of genus Amaricoccus, isolated from marine sediment.</title>
        <authorList>
            <person name="Huang H."/>
            <person name="Mo K."/>
            <person name="Hu Y."/>
        </authorList>
    </citation>
    <scope>NUCLEOTIDE SEQUENCE [LARGE SCALE GENOMIC DNA]</scope>
    <source>
        <strain evidence="2 3">HB172011</strain>
    </source>
</reference>
<gene>
    <name evidence="2" type="ORF">FJM51_05745</name>
</gene>
<evidence type="ECO:0000313" key="3">
    <source>
        <dbReference type="Proteomes" id="UP000319255"/>
    </source>
</evidence>
<dbReference type="SUPFAM" id="SSF51905">
    <property type="entry name" value="FAD/NAD(P)-binding domain"/>
    <property type="match status" value="1"/>
</dbReference>
<name>A0A501WTF3_9RHOB</name>
<sequence>MQRITTVVVGAGQCGLAMSRELRRRSVDHVVLERGAIGESWRSERWDSLRLLTPNWMNGVAGHRYAGSDPDGFMSAREFTASLTRAARHDGAPVMAGTRALSLDRAGGGYRLATDRGDFACASVVIATGACALPRIPRFAADLPADVVQLTPRSYKRPSDVPEGAVLVVGASASGLQIARELALAGRRVTLAAGGHQRLPRRYRGRDILWWMHRVGVLDLPYTRVDDLDRVRRAPSLPLLGDPSGADIGLDGLRDLGVEIVGRLGAVRDGAAWFSGALAHVCASADLKLGRLLDRIDAWAEAMGYAGPPPHRPTPTRVPDAPRLSARLGGGGIGAVVWATGYTPDHAWLRLPVFDGRGRLRHTGGVVGDGLYVMGLNYLRTARSTHIAGAPRDARALARHLVGATTRRAAA</sequence>
<dbReference type="InterPro" id="IPR036188">
    <property type="entry name" value="FAD/NAD-bd_sf"/>
</dbReference>
<dbReference type="AlphaFoldDB" id="A0A501WTF3"/>
<comment type="caution">
    <text evidence="2">The sequence shown here is derived from an EMBL/GenBank/DDBJ whole genome shotgun (WGS) entry which is preliminary data.</text>
</comment>
<dbReference type="Pfam" id="PF13738">
    <property type="entry name" value="Pyr_redox_3"/>
    <property type="match status" value="1"/>
</dbReference>
<dbReference type="PRINTS" id="PR00411">
    <property type="entry name" value="PNDRDTASEI"/>
</dbReference>
<organism evidence="2 3">
    <name type="scientific">Amaricoccus solimangrovi</name>
    <dbReference type="NCBI Taxonomy" id="2589815"/>
    <lineage>
        <taxon>Bacteria</taxon>
        <taxon>Pseudomonadati</taxon>
        <taxon>Pseudomonadota</taxon>
        <taxon>Alphaproteobacteria</taxon>
        <taxon>Rhodobacterales</taxon>
        <taxon>Paracoccaceae</taxon>
        <taxon>Amaricoccus</taxon>
    </lineage>
</organism>
<dbReference type="EMBL" id="VFRP01000003">
    <property type="protein sequence ID" value="TPE52678.1"/>
    <property type="molecule type" value="Genomic_DNA"/>
</dbReference>
<keyword evidence="1" id="KW-0560">Oxidoreductase</keyword>
<dbReference type="RefSeq" id="WP_140453160.1">
    <property type="nucleotide sequence ID" value="NZ_VFRP01000003.1"/>
</dbReference>
<dbReference type="OrthoDB" id="9773233at2"/>
<evidence type="ECO:0000256" key="1">
    <source>
        <dbReference type="ARBA" id="ARBA00023002"/>
    </source>
</evidence>
<keyword evidence="3" id="KW-1185">Reference proteome</keyword>
<dbReference type="PANTHER" id="PTHR43539:SF78">
    <property type="entry name" value="FLAVIN-CONTAINING MONOOXYGENASE"/>
    <property type="match status" value="1"/>
</dbReference>
<evidence type="ECO:0000313" key="2">
    <source>
        <dbReference type="EMBL" id="TPE52678.1"/>
    </source>
</evidence>
<protein>
    <submittedName>
        <fullName evidence="2">Pyridine nucleotide-disulfide oxidoreductase</fullName>
    </submittedName>
</protein>
<dbReference type="PANTHER" id="PTHR43539">
    <property type="entry name" value="FLAVIN-BINDING MONOOXYGENASE-LIKE PROTEIN (AFU_ORTHOLOGUE AFUA_4G09220)"/>
    <property type="match status" value="1"/>
</dbReference>
<accession>A0A501WTF3</accession>
<dbReference type="GO" id="GO:0050660">
    <property type="term" value="F:flavin adenine dinucleotide binding"/>
    <property type="evidence" value="ECO:0007669"/>
    <property type="project" value="TreeGrafter"/>
</dbReference>